<evidence type="ECO:0000313" key="2">
    <source>
        <dbReference type="Proteomes" id="UP000729009"/>
    </source>
</evidence>
<name>A0ABD6MHM1_9ENTR</name>
<dbReference type="InterPro" id="IPR015919">
    <property type="entry name" value="Cadherin-like_sf"/>
</dbReference>
<dbReference type="EMBL" id="SUQN01000007">
    <property type="protein sequence ID" value="NTZ52316.1"/>
    <property type="molecule type" value="Genomic_DNA"/>
</dbReference>
<gene>
    <name evidence="1" type="ORF">FCH32_18745</name>
</gene>
<dbReference type="SUPFAM" id="SSF49313">
    <property type="entry name" value="Cadherin-like"/>
    <property type="match status" value="1"/>
</dbReference>
<accession>A0ABD6MHM1</accession>
<reference evidence="1 2" key="1">
    <citation type="submission" date="2019-05" db="EMBL/GenBank/DDBJ databases">
        <title>Draft genomes of bacterial isolates retrieved from different Forrest soils.</title>
        <authorList>
            <person name="Soares-Castro P."/>
            <person name="Santos P.M."/>
        </authorList>
    </citation>
    <scope>NUCLEOTIDE SEQUENCE [LARGE SCALE GENOMIC DNA]</scope>
    <source>
        <strain evidence="1 2">UMG736</strain>
    </source>
</reference>
<comment type="caution">
    <text evidence="1">The sequence shown here is derived from an EMBL/GenBank/DDBJ whole genome shotgun (WGS) entry which is preliminary data.</text>
</comment>
<organism evidence="1 2">
    <name type="scientific">Citrobacter gillenii</name>
    <dbReference type="NCBI Taxonomy" id="67828"/>
    <lineage>
        <taxon>Bacteria</taxon>
        <taxon>Pseudomonadati</taxon>
        <taxon>Pseudomonadota</taxon>
        <taxon>Gammaproteobacteria</taxon>
        <taxon>Enterobacterales</taxon>
        <taxon>Enterobacteriaceae</taxon>
        <taxon>Citrobacter</taxon>
        <taxon>Citrobacter freundii complex</taxon>
    </lineage>
</organism>
<keyword evidence="2" id="KW-1185">Reference proteome</keyword>
<evidence type="ECO:0008006" key="3">
    <source>
        <dbReference type="Google" id="ProtNLM"/>
    </source>
</evidence>
<dbReference type="Proteomes" id="UP000729009">
    <property type="component" value="Unassembled WGS sequence"/>
</dbReference>
<sequence length="145" mass="16523">MSMDYWLQAFDKGEEGFFPLSIVEEAFGDALTEKKISHSETAGKILVSYNLKYPQQPEYYLSVWATDDAVPLASDLDFVHIPEADAFWQSLVDILQATHTALYWADTENALVIGQQDTRQHLPPDMIETLGEPRLVTSFEQLWPQ</sequence>
<protein>
    <recommendedName>
        <fullName evidence="3">DUF2750 domain-containing protein</fullName>
    </recommendedName>
</protein>
<dbReference type="RefSeq" id="WP_174361323.1">
    <property type="nucleotide sequence ID" value="NZ_SUQN01000007.1"/>
</dbReference>
<evidence type="ECO:0000313" key="1">
    <source>
        <dbReference type="EMBL" id="NTZ52316.1"/>
    </source>
</evidence>
<dbReference type="AlphaFoldDB" id="A0ABD6MHM1"/>
<proteinExistence type="predicted"/>